<keyword evidence="3" id="KW-1185">Reference proteome</keyword>
<accession>A0A8J4BRJ0</accession>
<evidence type="ECO:0000256" key="1">
    <source>
        <dbReference type="SAM" id="MobiDB-lite"/>
    </source>
</evidence>
<comment type="caution">
    <text evidence="2">The sequence shown here is derived from an EMBL/GenBank/DDBJ whole genome shotgun (WGS) entry which is preliminary data.</text>
</comment>
<dbReference type="Proteomes" id="UP000747399">
    <property type="component" value="Unassembled WGS sequence"/>
</dbReference>
<sequence length="128" mass="13929">MGRISMIVNGIHQRSRAKNYVHAFISKCPTENERQTAHRHLLRTTSPPIRGAAAVSPSPSSSPHLQRSSSTSPGLVIKTAPGNWTLRRTPILISFSNGMDASGIDFVYTLRHEEEGQPSGGSDPRDTP</sequence>
<dbReference type="AlphaFoldDB" id="A0A8J4BRJ0"/>
<evidence type="ECO:0000313" key="2">
    <source>
        <dbReference type="EMBL" id="GIL66572.1"/>
    </source>
</evidence>
<organism evidence="2 3">
    <name type="scientific">Volvox africanus</name>
    <dbReference type="NCBI Taxonomy" id="51714"/>
    <lineage>
        <taxon>Eukaryota</taxon>
        <taxon>Viridiplantae</taxon>
        <taxon>Chlorophyta</taxon>
        <taxon>core chlorophytes</taxon>
        <taxon>Chlorophyceae</taxon>
        <taxon>CS clade</taxon>
        <taxon>Chlamydomonadales</taxon>
        <taxon>Volvocaceae</taxon>
        <taxon>Volvox</taxon>
    </lineage>
</organism>
<dbReference type="EMBL" id="BNCO01000087">
    <property type="protein sequence ID" value="GIL66572.1"/>
    <property type="molecule type" value="Genomic_DNA"/>
</dbReference>
<name>A0A8J4BRJ0_9CHLO</name>
<evidence type="ECO:0000313" key="3">
    <source>
        <dbReference type="Proteomes" id="UP000747399"/>
    </source>
</evidence>
<protein>
    <submittedName>
        <fullName evidence="2">Uncharacterized protein</fullName>
    </submittedName>
</protein>
<gene>
    <name evidence="2" type="ORF">Vafri_20069</name>
</gene>
<proteinExistence type="predicted"/>
<reference evidence="2" key="1">
    <citation type="journal article" date="2021" name="Proc. Natl. Acad. Sci. U.S.A.">
        <title>Three genomes in the algal genus Volvox reveal the fate of a haploid sex-determining region after a transition to homothallism.</title>
        <authorList>
            <person name="Yamamoto K."/>
            <person name="Hamaji T."/>
            <person name="Kawai-Toyooka H."/>
            <person name="Matsuzaki R."/>
            <person name="Takahashi F."/>
            <person name="Nishimura Y."/>
            <person name="Kawachi M."/>
            <person name="Noguchi H."/>
            <person name="Minakuchi Y."/>
            <person name="Umen J.G."/>
            <person name="Toyoda A."/>
            <person name="Nozaki H."/>
        </authorList>
    </citation>
    <scope>NUCLEOTIDE SEQUENCE</scope>
    <source>
        <strain evidence="2">NIES-3780</strain>
    </source>
</reference>
<feature type="compositionally biased region" description="Low complexity" evidence="1">
    <location>
        <begin position="56"/>
        <end position="73"/>
    </location>
</feature>
<feature type="region of interest" description="Disordered" evidence="1">
    <location>
        <begin position="31"/>
        <end position="80"/>
    </location>
</feature>